<keyword evidence="2" id="KW-1185">Reference proteome</keyword>
<sequence>MATTVEEFWASATTVVANDRCNSGNDDKIYPKTATVVTDVYVGATAATADARSGRLLRE</sequence>
<evidence type="ECO:0000313" key="2">
    <source>
        <dbReference type="Proteomes" id="UP001642487"/>
    </source>
</evidence>
<dbReference type="Proteomes" id="UP001642487">
    <property type="component" value="Chromosome 8"/>
</dbReference>
<accession>A0ABP0Z5G8</accession>
<dbReference type="EMBL" id="OZ021742">
    <property type="protein sequence ID" value="CAK9327759.1"/>
    <property type="molecule type" value="Genomic_DNA"/>
</dbReference>
<protein>
    <submittedName>
        <fullName evidence="1">Uncharacterized protein</fullName>
    </submittedName>
</protein>
<evidence type="ECO:0000313" key="1">
    <source>
        <dbReference type="EMBL" id="CAK9327759.1"/>
    </source>
</evidence>
<gene>
    <name evidence="1" type="ORF">CITCOLO1_LOCUS20147</name>
</gene>
<organism evidence="1 2">
    <name type="scientific">Citrullus colocynthis</name>
    <name type="common">colocynth</name>
    <dbReference type="NCBI Taxonomy" id="252529"/>
    <lineage>
        <taxon>Eukaryota</taxon>
        <taxon>Viridiplantae</taxon>
        <taxon>Streptophyta</taxon>
        <taxon>Embryophyta</taxon>
        <taxon>Tracheophyta</taxon>
        <taxon>Spermatophyta</taxon>
        <taxon>Magnoliopsida</taxon>
        <taxon>eudicotyledons</taxon>
        <taxon>Gunneridae</taxon>
        <taxon>Pentapetalae</taxon>
        <taxon>rosids</taxon>
        <taxon>fabids</taxon>
        <taxon>Cucurbitales</taxon>
        <taxon>Cucurbitaceae</taxon>
        <taxon>Benincaseae</taxon>
        <taxon>Citrullus</taxon>
    </lineage>
</organism>
<reference evidence="1 2" key="1">
    <citation type="submission" date="2024-03" db="EMBL/GenBank/DDBJ databases">
        <authorList>
            <person name="Gkanogiannis A."/>
            <person name="Becerra Lopez-Lavalle L."/>
        </authorList>
    </citation>
    <scope>NUCLEOTIDE SEQUENCE [LARGE SCALE GENOMIC DNA]</scope>
</reference>
<name>A0ABP0Z5G8_9ROSI</name>
<proteinExistence type="predicted"/>